<evidence type="ECO:0000313" key="2">
    <source>
        <dbReference type="EMBL" id="HIS83919.1"/>
    </source>
</evidence>
<sequence length="99" mass="11120">MKRLFMTLALFGLFLIPAQSANAWSISQLNPLPYIGIGHNSSSFSLNPFTGFKNCNPCKVKKAECDPCKAKVLVKPCERCVKAFPDRPCPCQTRIMYNY</sequence>
<reference evidence="2" key="2">
    <citation type="journal article" date="2021" name="PeerJ">
        <title>Extensive microbial diversity within the chicken gut microbiome revealed by metagenomics and culture.</title>
        <authorList>
            <person name="Gilroy R."/>
            <person name="Ravi A."/>
            <person name="Getino M."/>
            <person name="Pursley I."/>
            <person name="Horton D.L."/>
            <person name="Alikhan N.F."/>
            <person name="Baker D."/>
            <person name="Gharbi K."/>
            <person name="Hall N."/>
            <person name="Watson M."/>
            <person name="Adriaenssens E.M."/>
            <person name="Foster-Nyarko E."/>
            <person name="Jarju S."/>
            <person name="Secka A."/>
            <person name="Antonio M."/>
            <person name="Oren A."/>
            <person name="Chaudhuri R.R."/>
            <person name="La Ragione R."/>
            <person name="Hildebrand F."/>
            <person name="Pallen M.J."/>
        </authorList>
    </citation>
    <scope>NUCLEOTIDE SEQUENCE</scope>
    <source>
        <strain evidence="2">CHK152-2994</strain>
    </source>
</reference>
<gene>
    <name evidence="2" type="ORF">IAD41_09980</name>
</gene>
<reference evidence="2" key="1">
    <citation type="submission" date="2020-10" db="EMBL/GenBank/DDBJ databases">
        <authorList>
            <person name="Gilroy R."/>
        </authorList>
    </citation>
    <scope>NUCLEOTIDE SEQUENCE</scope>
    <source>
        <strain evidence="2">CHK152-2994</strain>
    </source>
</reference>
<feature type="chain" id="PRO_5038843815" description="Bowman-Birk serine protease inhibitors family domain-containing protein" evidence="1">
    <location>
        <begin position="24"/>
        <end position="99"/>
    </location>
</feature>
<protein>
    <recommendedName>
        <fullName evidence="4">Bowman-Birk serine protease inhibitors family domain-containing protein</fullName>
    </recommendedName>
</protein>
<evidence type="ECO:0000256" key="1">
    <source>
        <dbReference type="SAM" id="SignalP"/>
    </source>
</evidence>
<evidence type="ECO:0000313" key="3">
    <source>
        <dbReference type="Proteomes" id="UP000824139"/>
    </source>
</evidence>
<keyword evidence="1" id="KW-0732">Signal</keyword>
<accession>A0A9D1K5Z0</accession>
<organism evidence="2 3">
    <name type="scientific">Candidatus Scatenecus faecavium</name>
    <dbReference type="NCBI Taxonomy" id="2840915"/>
    <lineage>
        <taxon>Bacteria</taxon>
        <taxon>Candidatus Scatenecus</taxon>
    </lineage>
</organism>
<dbReference type="EMBL" id="DVJO01000219">
    <property type="protein sequence ID" value="HIS83919.1"/>
    <property type="molecule type" value="Genomic_DNA"/>
</dbReference>
<dbReference type="AlphaFoldDB" id="A0A9D1K5Z0"/>
<proteinExistence type="predicted"/>
<name>A0A9D1K5Z0_9BACT</name>
<feature type="signal peptide" evidence="1">
    <location>
        <begin position="1"/>
        <end position="23"/>
    </location>
</feature>
<dbReference type="Proteomes" id="UP000824139">
    <property type="component" value="Unassembled WGS sequence"/>
</dbReference>
<evidence type="ECO:0008006" key="4">
    <source>
        <dbReference type="Google" id="ProtNLM"/>
    </source>
</evidence>
<comment type="caution">
    <text evidence="2">The sequence shown here is derived from an EMBL/GenBank/DDBJ whole genome shotgun (WGS) entry which is preliminary data.</text>
</comment>